<dbReference type="SUPFAM" id="SSF52047">
    <property type="entry name" value="RNI-like"/>
    <property type="match status" value="1"/>
</dbReference>
<dbReference type="InterPro" id="IPR036388">
    <property type="entry name" value="WH-like_DNA-bd_sf"/>
</dbReference>
<comment type="caution">
    <text evidence="10">The sequence shown here is derived from an EMBL/GenBank/DDBJ whole genome shotgun (WGS) entry which is preliminary data.</text>
</comment>
<dbReference type="EMBL" id="JAZDWU010000003">
    <property type="protein sequence ID" value="KAL0006873.1"/>
    <property type="molecule type" value="Genomic_DNA"/>
</dbReference>
<evidence type="ECO:0000256" key="4">
    <source>
        <dbReference type="ARBA" id="ARBA00022821"/>
    </source>
</evidence>
<dbReference type="InterPro" id="IPR041118">
    <property type="entry name" value="Rx_N"/>
</dbReference>
<feature type="domain" description="Disease resistance protein winged helix" evidence="8">
    <location>
        <begin position="438"/>
        <end position="508"/>
    </location>
</feature>
<dbReference type="InterPro" id="IPR058922">
    <property type="entry name" value="WHD_DRP"/>
</dbReference>
<keyword evidence="1" id="KW-0433">Leucine-rich repeat</keyword>
<dbReference type="GO" id="GO:0006952">
    <property type="term" value="P:defense response"/>
    <property type="evidence" value="ECO:0007669"/>
    <property type="project" value="UniProtKB-KW"/>
</dbReference>
<dbReference type="SUPFAM" id="SSF52540">
    <property type="entry name" value="P-loop containing nucleoside triphosphate hydrolases"/>
    <property type="match status" value="1"/>
</dbReference>
<dbReference type="Gene3D" id="1.20.5.4130">
    <property type="match status" value="1"/>
</dbReference>
<dbReference type="Pfam" id="PF25019">
    <property type="entry name" value="LRR_R13L1-DRL21"/>
    <property type="match status" value="1"/>
</dbReference>
<organism evidence="10 11">
    <name type="scientific">Lithocarpus litseifolius</name>
    <dbReference type="NCBI Taxonomy" id="425828"/>
    <lineage>
        <taxon>Eukaryota</taxon>
        <taxon>Viridiplantae</taxon>
        <taxon>Streptophyta</taxon>
        <taxon>Embryophyta</taxon>
        <taxon>Tracheophyta</taxon>
        <taxon>Spermatophyta</taxon>
        <taxon>Magnoliopsida</taxon>
        <taxon>eudicotyledons</taxon>
        <taxon>Gunneridae</taxon>
        <taxon>Pentapetalae</taxon>
        <taxon>rosids</taxon>
        <taxon>fabids</taxon>
        <taxon>Fagales</taxon>
        <taxon>Fagaceae</taxon>
        <taxon>Lithocarpus</taxon>
    </lineage>
</organism>
<dbReference type="GO" id="GO:0043531">
    <property type="term" value="F:ADP binding"/>
    <property type="evidence" value="ECO:0007669"/>
    <property type="project" value="InterPro"/>
</dbReference>
<evidence type="ECO:0000259" key="7">
    <source>
        <dbReference type="Pfam" id="PF18052"/>
    </source>
</evidence>
<dbReference type="FunFam" id="3.40.50.300:FF:001091">
    <property type="entry name" value="Probable disease resistance protein At1g61300"/>
    <property type="match status" value="1"/>
</dbReference>
<sequence length="1156" mass="132163">MAQGTIIEVVEVVIGKSGNLDDQIGLSSRVKDELEKLRTTVSTIKPVVPDAEEKQERDHDVSEWLRRLKDAVYVADNLLEEFSNEVLRRDQMTQDKEAKKVCISFPKLNQLAFDLKMGHNIKAIRKRLDAIAADREFHLEERPRETQVEDWERQTHSFVFREEVIGRENDKKKIIGILLDPTVAENVAVLPIVGSGGLGKTTLAKLVFNDEEIGNHFEIRLWVRVPEDFDIKRTVQKILKSAKGERKEALEISTLIDDLHQEIDGRRYLLVLDDVRNEDFEKWNSLKGVLQSAARGSRILVTTRSEAVARITQPIRPYFLRELSQRDSWLLFERSACKEGEELGFRLEIGMEIGMGIGMGIGMDIGMGIVEKCRGVPLAIRTMGGILYGKHNDNERFSFMNNELSKVSQVEGHILTILKLNYDHLSSHLKQCCAYCSLFPKDYNINKQTLIRLWMAQGFIKLSHPNQCLEDVGHEYFRELLLRSFFQEVEEDKQGNTSFKMHDHIHDLLRSVAGLERTRHFSFGFHLGSSTLTNTLSQTSNLKTFLLCGQQLGEHENGLNESNCDAIFSRFKFLRVLDLHGTGIKTVPSSISKLDHVRYLDLSDNKLIEMLPQSLSRLQNLQTLKLSGCVRLKELQRDISKLVNLRILEIDGCRDLIHMPYGLGQLTNLRTLSQFVISKDTSSVSWNNGELEELNRLNGELKELNTLNNLRGTLEIVNLRHGKDAEAESKATNLRGMEHLQGLKLLWIEDEVDEADVVFDEPSLEALQPHRNLELLSLYRYMGVGFPNWLSSLTNLVEFSLFGCKKCQHLSISYKFPSLKVLELHSLSALEYISDSLEFSYSSFLSSLEELKIKYCPNLKGWKQRGDSIDDDNSTGTVTTTTMTAWNHIPPSFSRLSKLCIRACPQLVSMPLFPFLENLELYSCSFKPLEQTAKITSASSSTRATSSFAPLSKLKSMEIGQMKEPLPEECMQNLISLNRLWIYECRGLLLQGMRHLTALKQLEICSSELFDLSNYGNGMEWEGLRSLNSLWLFQLLKLEFLPEGIQHVTSLRKLTIDYCPCLTALPEWIFSLPSLKILEILQCPKLRSLPVEISRLTSLHRLKIRYCPILSQWCKREIGNDWLRISQFTNLDLEPGNSDGKPSEQQKKLDLLRIRT</sequence>
<evidence type="ECO:0000256" key="1">
    <source>
        <dbReference type="ARBA" id="ARBA00022614"/>
    </source>
</evidence>
<dbReference type="InterPro" id="IPR027417">
    <property type="entry name" value="P-loop_NTPase"/>
</dbReference>
<evidence type="ECO:0000256" key="2">
    <source>
        <dbReference type="ARBA" id="ARBA00022737"/>
    </source>
</evidence>
<dbReference type="Gene3D" id="3.80.10.10">
    <property type="entry name" value="Ribonuclease Inhibitor"/>
    <property type="match status" value="2"/>
</dbReference>
<accession>A0AAW2D8G7</accession>
<keyword evidence="3" id="KW-0547">Nucleotide-binding</keyword>
<dbReference type="Pfam" id="PF13855">
    <property type="entry name" value="LRR_8"/>
    <property type="match status" value="1"/>
</dbReference>
<keyword evidence="5" id="KW-0067">ATP-binding</keyword>
<evidence type="ECO:0000313" key="10">
    <source>
        <dbReference type="EMBL" id="KAL0006873.1"/>
    </source>
</evidence>
<keyword evidence="11" id="KW-1185">Reference proteome</keyword>
<dbReference type="Proteomes" id="UP001459277">
    <property type="component" value="Unassembled WGS sequence"/>
</dbReference>
<evidence type="ECO:0000259" key="6">
    <source>
        <dbReference type="Pfam" id="PF00931"/>
    </source>
</evidence>
<feature type="domain" description="R13L1/DRL21-like LRR repeat region" evidence="9">
    <location>
        <begin position="701"/>
        <end position="826"/>
    </location>
</feature>
<dbReference type="InterPro" id="IPR002182">
    <property type="entry name" value="NB-ARC"/>
</dbReference>
<dbReference type="Pfam" id="PF18052">
    <property type="entry name" value="Rx_N"/>
    <property type="match status" value="1"/>
</dbReference>
<dbReference type="AlphaFoldDB" id="A0AAW2D8G7"/>
<dbReference type="InterPro" id="IPR001611">
    <property type="entry name" value="Leu-rich_rpt"/>
</dbReference>
<dbReference type="Gene3D" id="3.40.50.300">
    <property type="entry name" value="P-loop containing nucleotide triphosphate hydrolases"/>
    <property type="match status" value="1"/>
</dbReference>
<evidence type="ECO:0000256" key="3">
    <source>
        <dbReference type="ARBA" id="ARBA00022741"/>
    </source>
</evidence>
<reference evidence="10 11" key="1">
    <citation type="submission" date="2024-01" db="EMBL/GenBank/DDBJ databases">
        <title>A telomere-to-telomere, gap-free genome of sweet tea (Lithocarpus litseifolius).</title>
        <authorList>
            <person name="Zhou J."/>
        </authorList>
    </citation>
    <scope>NUCLEOTIDE SEQUENCE [LARGE SCALE GENOMIC DNA]</scope>
    <source>
        <strain evidence="10">Zhou-2022a</strain>
        <tissue evidence="10">Leaf</tissue>
    </source>
</reference>
<evidence type="ECO:0000313" key="11">
    <source>
        <dbReference type="Proteomes" id="UP001459277"/>
    </source>
</evidence>
<dbReference type="PANTHER" id="PTHR36766">
    <property type="entry name" value="PLANT BROAD-SPECTRUM MILDEW RESISTANCE PROTEIN RPW8"/>
    <property type="match status" value="1"/>
</dbReference>
<evidence type="ECO:0000256" key="5">
    <source>
        <dbReference type="ARBA" id="ARBA00022840"/>
    </source>
</evidence>
<evidence type="ECO:0000259" key="8">
    <source>
        <dbReference type="Pfam" id="PF23559"/>
    </source>
</evidence>
<dbReference type="Gene3D" id="1.10.8.430">
    <property type="entry name" value="Helical domain of apoptotic protease-activating factors"/>
    <property type="match status" value="1"/>
</dbReference>
<dbReference type="SUPFAM" id="SSF52058">
    <property type="entry name" value="L domain-like"/>
    <property type="match status" value="1"/>
</dbReference>
<dbReference type="GO" id="GO:0051707">
    <property type="term" value="P:response to other organism"/>
    <property type="evidence" value="ECO:0007669"/>
    <property type="project" value="UniProtKB-ARBA"/>
</dbReference>
<dbReference type="InterPro" id="IPR056789">
    <property type="entry name" value="LRR_R13L1-DRL21"/>
</dbReference>
<dbReference type="PRINTS" id="PR00364">
    <property type="entry name" value="DISEASERSIST"/>
</dbReference>
<gene>
    <name evidence="10" type="ORF">SO802_008375</name>
</gene>
<dbReference type="GO" id="GO:0005524">
    <property type="term" value="F:ATP binding"/>
    <property type="evidence" value="ECO:0007669"/>
    <property type="project" value="UniProtKB-KW"/>
</dbReference>
<dbReference type="Pfam" id="PF23559">
    <property type="entry name" value="WHD_DRP"/>
    <property type="match status" value="1"/>
</dbReference>
<dbReference type="InterPro" id="IPR032675">
    <property type="entry name" value="LRR_dom_sf"/>
</dbReference>
<dbReference type="InterPro" id="IPR042197">
    <property type="entry name" value="Apaf_helical"/>
</dbReference>
<dbReference type="Gene3D" id="1.10.10.10">
    <property type="entry name" value="Winged helix-like DNA-binding domain superfamily/Winged helix DNA-binding domain"/>
    <property type="match status" value="1"/>
</dbReference>
<evidence type="ECO:0000259" key="9">
    <source>
        <dbReference type="Pfam" id="PF25019"/>
    </source>
</evidence>
<dbReference type="Pfam" id="PF00931">
    <property type="entry name" value="NB-ARC"/>
    <property type="match status" value="1"/>
</dbReference>
<feature type="domain" description="Disease resistance N-terminal" evidence="7">
    <location>
        <begin position="9"/>
        <end position="94"/>
    </location>
</feature>
<feature type="domain" description="NB-ARC" evidence="6">
    <location>
        <begin position="168"/>
        <end position="338"/>
    </location>
</feature>
<proteinExistence type="predicted"/>
<keyword evidence="2" id="KW-0677">Repeat</keyword>
<name>A0AAW2D8G7_9ROSI</name>
<protein>
    <submittedName>
        <fullName evidence="10">Uncharacterized protein</fullName>
    </submittedName>
</protein>
<dbReference type="FunFam" id="1.10.10.10:FF:000322">
    <property type="entry name" value="Probable disease resistance protein At1g63360"/>
    <property type="match status" value="1"/>
</dbReference>
<dbReference type="PANTHER" id="PTHR36766:SF38">
    <property type="entry name" value="DISEASE RESISTANCE PROTEIN RGA3"/>
    <property type="match status" value="1"/>
</dbReference>
<keyword evidence="4" id="KW-0611">Plant defense</keyword>